<comment type="caution">
    <text evidence="1">The sequence shown here is derived from an EMBL/GenBank/DDBJ whole genome shotgun (WGS) entry which is preliminary data.</text>
</comment>
<evidence type="ECO:0000313" key="2">
    <source>
        <dbReference type="Proteomes" id="UP000814128"/>
    </source>
</evidence>
<dbReference type="Proteomes" id="UP000814128">
    <property type="component" value="Unassembled WGS sequence"/>
</dbReference>
<proteinExistence type="predicted"/>
<accession>A0ACB8QB14</accession>
<organism evidence="1 2">
    <name type="scientific">Vararia minispora EC-137</name>
    <dbReference type="NCBI Taxonomy" id="1314806"/>
    <lineage>
        <taxon>Eukaryota</taxon>
        <taxon>Fungi</taxon>
        <taxon>Dikarya</taxon>
        <taxon>Basidiomycota</taxon>
        <taxon>Agaricomycotina</taxon>
        <taxon>Agaricomycetes</taxon>
        <taxon>Russulales</taxon>
        <taxon>Lachnocladiaceae</taxon>
        <taxon>Vararia</taxon>
    </lineage>
</organism>
<evidence type="ECO:0000313" key="1">
    <source>
        <dbReference type="EMBL" id="KAI0028837.1"/>
    </source>
</evidence>
<keyword evidence="2" id="KW-1185">Reference proteome</keyword>
<sequence length="1066" mass="115448">MALGSAQSQLVALPLRFMRESSGFSTSCIACRSFLSYHDNHEQDHVRRLHTHHPPSLTWVFRRISATDLPADVVYEFLRFLIDLDPPDASRRQLGWITSTHVCRGWRDVALGVPSFWARRVCAIPHLLDTALERAGGAPLFFVYPGRLSKTYEHRLVQAASDHIRSIHTLTLTAHSYAWPSLFAGKRLPGLRAISLQSAQLSQRDITKPHSTALHAPELHTAAFVGGSFLKLSAPALRTLTLRHQLVDISLLLDLLDHAPVLEDLVLDLDASRLCYQASTVPSARTPAALPRLRRLDIRAGRAACAFVLAMLAFPSDSITSIDIELVHRHRRLPGTHAPTDPPSLATALARPLANVTYTCLALSMAPARANANLWGSFSSRMHRFSLQPPVAARGVRLSSSSMSLVLSLLPALAPGVVRALDVSGFHEWGMAEPALRACAGLAALERICVSLADKPALARLLAAPEPEEPYAAPPFPALRTLVLRAPDTGVLAPDTAWNYVLGLLAARGDAYAPLRLVRIAHRDWNDAVGVALARTMGITVELVEEDGDALPAKGPCLSPSNSTQAIGLSADTIHEILLILVDVDPPDVTRRQLGWIASTQVCRRWRSIALGAQSVWASAPLFFEPPRRRPEWYEYHLMQAASDHIRSIRILALETDLHAWSSFLAGNRLPGVRVVKLSSPGYLPSLGDESYATALHAPELRSASFTGGPFLKLVAPALRSLTLRSQPIDINLLLDLLSHVPDLEDLVLYCDTRDLYYWAPVVPRPRAPIALPHLRHLDVRAGYAACTSVLAVLAFPLDTVINIGIDPAPAHGLLPGAHIPVNPPSLSTALAQPLANTAYTRLTLLETLPVLYPPHSEPKHWHTFALHPSASASYGVRLQVTSTPSDGKPSIADLLPALTPGAVRELDMSTFLDWGIVEPALRTCAGLAALERVCISLTDKPALSALLDAVAPPFPALRTLVLRAWNADGLAPDAAWDHVLGLLAVHGDVPALPQFVRVARRGWDDEASVAHAREMGVMVELVEADADALRVCSWTGTVFKLLDTDTPCVLEQTGGSGESVGGGDP</sequence>
<reference evidence="1" key="1">
    <citation type="submission" date="2021-02" db="EMBL/GenBank/DDBJ databases">
        <authorList>
            <consortium name="DOE Joint Genome Institute"/>
            <person name="Ahrendt S."/>
            <person name="Looney B.P."/>
            <person name="Miyauchi S."/>
            <person name="Morin E."/>
            <person name="Drula E."/>
            <person name="Courty P.E."/>
            <person name="Chicoki N."/>
            <person name="Fauchery L."/>
            <person name="Kohler A."/>
            <person name="Kuo A."/>
            <person name="Labutti K."/>
            <person name="Pangilinan J."/>
            <person name="Lipzen A."/>
            <person name="Riley R."/>
            <person name="Andreopoulos W."/>
            <person name="He G."/>
            <person name="Johnson J."/>
            <person name="Barry K.W."/>
            <person name="Grigoriev I.V."/>
            <person name="Nagy L."/>
            <person name="Hibbett D."/>
            <person name="Henrissat B."/>
            <person name="Matheny P.B."/>
            <person name="Labbe J."/>
            <person name="Martin F."/>
        </authorList>
    </citation>
    <scope>NUCLEOTIDE SEQUENCE</scope>
    <source>
        <strain evidence="1">EC-137</strain>
    </source>
</reference>
<name>A0ACB8QB14_9AGAM</name>
<protein>
    <submittedName>
        <fullName evidence="1">Uncharacterized protein</fullName>
    </submittedName>
</protein>
<reference evidence="1" key="2">
    <citation type="journal article" date="2022" name="New Phytol.">
        <title>Evolutionary transition to the ectomycorrhizal habit in the genomes of a hyperdiverse lineage of mushroom-forming fungi.</title>
        <authorList>
            <person name="Looney B."/>
            <person name="Miyauchi S."/>
            <person name="Morin E."/>
            <person name="Drula E."/>
            <person name="Courty P.E."/>
            <person name="Kohler A."/>
            <person name="Kuo A."/>
            <person name="LaButti K."/>
            <person name="Pangilinan J."/>
            <person name="Lipzen A."/>
            <person name="Riley R."/>
            <person name="Andreopoulos W."/>
            <person name="He G."/>
            <person name="Johnson J."/>
            <person name="Nolan M."/>
            <person name="Tritt A."/>
            <person name="Barry K.W."/>
            <person name="Grigoriev I.V."/>
            <person name="Nagy L.G."/>
            <person name="Hibbett D."/>
            <person name="Henrissat B."/>
            <person name="Matheny P.B."/>
            <person name="Labbe J."/>
            <person name="Martin F.M."/>
        </authorList>
    </citation>
    <scope>NUCLEOTIDE SEQUENCE</scope>
    <source>
        <strain evidence="1">EC-137</strain>
    </source>
</reference>
<dbReference type="EMBL" id="MU273719">
    <property type="protein sequence ID" value="KAI0028837.1"/>
    <property type="molecule type" value="Genomic_DNA"/>
</dbReference>
<gene>
    <name evidence="1" type="ORF">K488DRAFT_89343</name>
</gene>